<evidence type="ECO:0000313" key="1">
    <source>
        <dbReference type="EMBL" id="GAA2591591.1"/>
    </source>
</evidence>
<sequence length="173" mass="19566">MLKKYGRLQQRCESVLNQLSVPHPFAIDTLCQELSAQRQRPLHLHPLPQQTAQNSICGVWLATETDDHIFFEQRTSRVHQEHILLHEIGHMLFDHHGTDLDHGKVSQALLPDLSPQLVQRLLGRTSYTNRQEQEAEMLASLLRIRVSQSAARAPHGVLARLEAALGARATDGR</sequence>
<evidence type="ECO:0008006" key="3">
    <source>
        <dbReference type="Google" id="ProtNLM"/>
    </source>
</evidence>
<dbReference type="RefSeq" id="WP_344560906.1">
    <property type="nucleotide sequence ID" value="NZ_BAAARJ010000001.1"/>
</dbReference>
<protein>
    <recommendedName>
        <fullName evidence="3">Regulator component</fullName>
    </recommendedName>
</protein>
<organism evidence="1 2">
    <name type="scientific">Streptomyces axinellae</name>
    <dbReference type="NCBI Taxonomy" id="552788"/>
    <lineage>
        <taxon>Bacteria</taxon>
        <taxon>Bacillati</taxon>
        <taxon>Actinomycetota</taxon>
        <taxon>Actinomycetes</taxon>
        <taxon>Kitasatosporales</taxon>
        <taxon>Streptomycetaceae</taxon>
        <taxon>Streptomyces</taxon>
    </lineage>
</organism>
<dbReference type="EMBL" id="BAAARJ010000001">
    <property type="protein sequence ID" value="GAA2591591.1"/>
    <property type="molecule type" value="Genomic_DNA"/>
</dbReference>
<comment type="caution">
    <text evidence="1">The sequence shown here is derived from an EMBL/GenBank/DDBJ whole genome shotgun (WGS) entry which is preliminary data.</text>
</comment>
<dbReference type="Proteomes" id="UP001501447">
    <property type="component" value="Unassembled WGS sequence"/>
</dbReference>
<evidence type="ECO:0000313" key="2">
    <source>
        <dbReference type="Proteomes" id="UP001501447"/>
    </source>
</evidence>
<gene>
    <name evidence="1" type="ORF">GCM10009863_00680</name>
</gene>
<accession>A0ABP6BYW8</accession>
<proteinExistence type="predicted"/>
<dbReference type="Gene3D" id="1.10.10.2910">
    <property type="match status" value="1"/>
</dbReference>
<reference evidence="2" key="1">
    <citation type="journal article" date="2019" name="Int. J. Syst. Evol. Microbiol.">
        <title>The Global Catalogue of Microorganisms (GCM) 10K type strain sequencing project: providing services to taxonomists for standard genome sequencing and annotation.</title>
        <authorList>
            <consortium name="The Broad Institute Genomics Platform"/>
            <consortium name="The Broad Institute Genome Sequencing Center for Infectious Disease"/>
            <person name="Wu L."/>
            <person name="Ma J."/>
        </authorList>
    </citation>
    <scope>NUCLEOTIDE SEQUENCE [LARGE SCALE GENOMIC DNA]</scope>
    <source>
        <strain evidence="2">JCM 16373</strain>
    </source>
</reference>
<keyword evidence="2" id="KW-1185">Reference proteome</keyword>
<name>A0ABP6BYW8_9ACTN</name>